<dbReference type="InterPro" id="IPR000802">
    <property type="entry name" value="Arsenical_pump_ArsB"/>
</dbReference>
<evidence type="ECO:0000256" key="5">
    <source>
        <dbReference type="ARBA" id="ARBA00022692"/>
    </source>
</evidence>
<feature type="transmembrane region" description="Helical" evidence="8">
    <location>
        <begin position="337"/>
        <end position="360"/>
    </location>
</feature>
<comment type="similarity">
    <text evidence="2">Belongs to the CitM (TC 2.A.11) transporter family.</text>
</comment>
<feature type="transmembrane region" description="Helical" evidence="8">
    <location>
        <begin position="63"/>
        <end position="87"/>
    </location>
</feature>
<dbReference type="PRINTS" id="PR00758">
    <property type="entry name" value="ARSENICPUMP"/>
</dbReference>
<evidence type="ECO:0000256" key="4">
    <source>
        <dbReference type="ARBA" id="ARBA00022475"/>
    </source>
</evidence>
<evidence type="ECO:0000256" key="8">
    <source>
        <dbReference type="SAM" id="Phobius"/>
    </source>
</evidence>
<evidence type="ECO:0000256" key="7">
    <source>
        <dbReference type="ARBA" id="ARBA00023136"/>
    </source>
</evidence>
<dbReference type="STRING" id="1227457.C451_04833"/>
<comment type="caution">
    <text evidence="10">The sequence shown here is derived from an EMBL/GenBank/DDBJ whole genome shotgun (WGS) entry which is preliminary data.</text>
</comment>
<feature type="transmembrane region" description="Helical" evidence="8">
    <location>
        <begin position="139"/>
        <end position="156"/>
    </location>
</feature>
<dbReference type="Pfam" id="PF03600">
    <property type="entry name" value="CitMHS"/>
    <property type="match status" value="1"/>
</dbReference>
<keyword evidence="3" id="KW-0813">Transport</keyword>
<dbReference type="PANTHER" id="PTHR43302:SF5">
    <property type="entry name" value="TRANSPORTER ARSB-RELATED"/>
    <property type="match status" value="1"/>
</dbReference>
<dbReference type="PATRIC" id="fig|1227457.3.peg.871"/>
<evidence type="ECO:0000313" key="11">
    <source>
        <dbReference type="Proteomes" id="UP000011680"/>
    </source>
</evidence>
<dbReference type="eggNOG" id="arCOG00238">
    <property type="taxonomic scope" value="Archaea"/>
</dbReference>
<dbReference type="GO" id="GO:0015105">
    <property type="term" value="F:arsenite transmembrane transporter activity"/>
    <property type="evidence" value="ECO:0007669"/>
    <property type="project" value="InterPro"/>
</dbReference>
<evidence type="ECO:0000256" key="3">
    <source>
        <dbReference type="ARBA" id="ARBA00022448"/>
    </source>
</evidence>
<evidence type="ECO:0000256" key="1">
    <source>
        <dbReference type="ARBA" id="ARBA00004651"/>
    </source>
</evidence>
<evidence type="ECO:0000313" key="10">
    <source>
        <dbReference type="EMBL" id="EMA55776.1"/>
    </source>
</evidence>
<dbReference type="GO" id="GO:0005886">
    <property type="term" value="C:plasma membrane"/>
    <property type="evidence" value="ECO:0007669"/>
    <property type="project" value="UniProtKB-SubCell"/>
</dbReference>
<evidence type="ECO:0000256" key="6">
    <source>
        <dbReference type="ARBA" id="ARBA00022989"/>
    </source>
</evidence>
<name>M0ND38_9EURY</name>
<feature type="transmembrane region" description="Helical" evidence="8">
    <location>
        <begin position="307"/>
        <end position="331"/>
    </location>
</feature>
<feature type="transmembrane region" description="Helical" evidence="8">
    <location>
        <begin position="275"/>
        <end position="295"/>
    </location>
</feature>
<keyword evidence="6 8" id="KW-1133">Transmembrane helix</keyword>
<dbReference type="PANTHER" id="PTHR43302">
    <property type="entry name" value="TRANSPORTER ARSB-RELATED"/>
    <property type="match status" value="1"/>
</dbReference>
<accession>M0ND38</accession>
<gene>
    <name evidence="10" type="ORF">C451_04833</name>
</gene>
<dbReference type="InterPro" id="IPR004680">
    <property type="entry name" value="Cit_transptr-like_dom"/>
</dbReference>
<dbReference type="EMBL" id="AOMF01000103">
    <property type="protein sequence ID" value="EMA55776.1"/>
    <property type="molecule type" value="Genomic_DNA"/>
</dbReference>
<keyword evidence="5 8" id="KW-0812">Transmembrane</keyword>
<dbReference type="AlphaFoldDB" id="M0ND38"/>
<evidence type="ECO:0000259" key="9">
    <source>
        <dbReference type="Pfam" id="PF03600"/>
    </source>
</evidence>
<feature type="transmembrane region" description="Helical" evidence="8">
    <location>
        <begin position="380"/>
        <end position="399"/>
    </location>
</feature>
<feature type="domain" description="Citrate transporter-like" evidence="9">
    <location>
        <begin position="25"/>
        <end position="347"/>
    </location>
</feature>
<dbReference type="Proteomes" id="UP000011680">
    <property type="component" value="Unassembled WGS sequence"/>
</dbReference>
<feature type="transmembrane region" description="Helical" evidence="8">
    <location>
        <begin position="34"/>
        <end position="51"/>
    </location>
</feature>
<feature type="transmembrane region" description="Helical" evidence="8">
    <location>
        <begin position="99"/>
        <end position="127"/>
    </location>
</feature>
<feature type="transmembrane region" description="Helical" evidence="8">
    <location>
        <begin position="6"/>
        <end position="22"/>
    </location>
</feature>
<protein>
    <submittedName>
        <fullName evidence="10">Citrate transporter</fullName>
    </submittedName>
</protein>
<keyword evidence="4" id="KW-1003">Cell membrane</keyword>
<feature type="transmembrane region" description="Helical" evidence="8">
    <location>
        <begin position="243"/>
        <end position="263"/>
    </location>
</feature>
<evidence type="ECO:0000256" key="2">
    <source>
        <dbReference type="ARBA" id="ARBA00009843"/>
    </source>
</evidence>
<reference evidence="10 11" key="1">
    <citation type="journal article" date="2014" name="PLoS Genet.">
        <title>Phylogenetically driven sequencing of extremely halophilic archaea reveals strategies for static and dynamic osmo-response.</title>
        <authorList>
            <person name="Becker E.A."/>
            <person name="Seitzer P.M."/>
            <person name="Tritt A."/>
            <person name="Larsen D."/>
            <person name="Krusor M."/>
            <person name="Yao A.I."/>
            <person name="Wu D."/>
            <person name="Madern D."/>
            <person name="Eisen J.A."/>
            <person name="Darling A.E."/>
            <person name="Facciotti M.T."/>
        </authorList>
    </citation>
    <scope>NUCLEOTIDE SEQUENCE [LARGE SCALE GENOMIC DNA]</scope>
    <source>
        <strain evidence="10 11">JCM 13552</strain>
    </source>
</reference>
<keyword evidence="7 8" id="KW-0472">Membrane</keyword>
<keyword evidence="11" id="KW-1185">Reference proteome</keyword>
<feature type="transmembrane region" description="Helical" evidence="8">
    <location>
        <begin position="177"/>
        <end position="197"/>
    </location>
</feature>
<sequence>MSMPSEPLVTAIVLGTFGLLFVRKIGLYPLSRSITAAVGAVVVILIGAISPSKALASIDAGTILLLFGMLAHVEALAQSGFYGWAATQLVQRTGTPRRLTLGALGLSAAMSAVALNDATVILLTPVLIQAVRGADLDPVPPLVAVVLGANIGSLATPLGNPQNAYILSHSPLTTVKFVRVLAPVAVLGLGIAGVMMFPLTDGRSFSIELSAPDLDRAWAVSSGGFLLLTVVLLAALPGVNPGVIAASIGVLHIAWVQLFRRVPGNEILGHIDWDIIVLFVGIFVLVGGLEGTVLVRTLETFTQGWPLAGATFVLSNLMSNVPAVVLLSTAITDQQGWYILAAVSTLAGNATPIASAATLIVLDQTSRNGVTISVRRLIRIGLPVAVVTSVAAVIVIQYLM</sequence>
<proteinExistence type="inferred from homology"/>
<comment type="subcellular location">
    <subcellularLocation>
        <location evidence="1">Cell membrane</location>
        <topology evidence="1">Multi-pass membrane protein</topology>
    </subcellularLocation>
</comment>
<organism evidence="10 11">
    <name type="scientific">Halococcus thailandensis JCM 13552</name>
    <dbReference type="NCBI Taxonomy" id="1227457"/>
    <lineage>
        <taxon>Archaea</taxon>
        <taxon>Methanobacteriati</taxon>
        <taxon>Methanobacteriota</taxon>
        <taxon>Stenosarchaea group</taxon>
        <taxon>Halobacteria</taxon>
        <taxon>Halobacteriales</taxon>
        <taxon>Halococcaceae</taxon>
        <taxon>Halococcus</taxon>
    </lineage>
</organism>